<evidence type="ECO:0000256" key="1">
    <source>
        <dbReference type="ARBA" id="ARBA00022741"/>
    </source>
</evidence>
<evidence type="ECO:0000256" key="2">
    <source>
        <dbReference type="ARBA" id="ARBA00022840"/>
    </source>
</evidence>
<dbReference type="Gene3D" id="3.40.50.300">
    <property type="entry name" value="P-loop containing nucleotide triphosphate hydrolases"/>
    <property type="match status" value="1"/>
</dbReference>
<dbReference type="PROSITE" id="PS50110">
    <property type="entry name" value="RESPONSE_REGULATORY"/>
    <property type="match status" value="1"/>
</dbReference>
<dbReference type="STRING" id="1592317.DPF_2233"/>
<dbReference type="GO" id="GO:0043565">
    <property type="term" value="F:sequence-specific DNA binding"/>
    <property type="evidence" value="ECO:0007669"/>
    <property type="project" value="InterPro"/>
</dbReference>
<dbReference type="GO" id="GO:0000160">
    <property type="term" value="P:phosphorelay signal transduction system"/>
    <property type="evidence" value="ECO:0007669"/>
    <property type="project" value="InterPro"/>
</dbReference>
<dbReference type="CDD" id="cd00009">
    <property type="entry name" value="AAA"/>
    <property type="match status" value="1"/>
</dbReference>
<dbReference type="RefSeq" id="WP_069859720.1">
    <property type="nucleotide sequence ID" value="NZ_BDFE01000017.1"/>
</dbReference>
<dbReference type="EMBL" id="BDFE01000017">
    <property type="protein sequence ID" value="GAU09506.1"/>
    <property type="molecule type" value="Genomic_DNA"/>
</dbReference>
<evidence type="ECO:0000256" key="3">
    <source>
        <dbReference type="ARBA" id="ARBA00023015"/>
    </source>
</evidence>
<dbReference type="PANTHER" id="PTHR32071">
    <property type="entry name" value="TRANSCRIPTIONAL REGULATORY PROTEIN"/>
    <property type="match status" value="1"/>
</dbReference>
<keyword evidence="1" id="KW-0547">Nucleotide-binding</keyword>
<dbReference type="Gene3D" id="1.10.10.60">
    <property type="entry name" value="Homeodomain-like"/>
    <property type="match status" value="1"/>
</dbReference>
<dbReference type="Gene3D" id="3.40.50.2300">
    <property type="match status" value="1"/>
</dbReference>
<evidence type="ECO:0000259" key="6">
    <source>
        <dbReference type="PROSITE" id="PS50045"/>
    </source>
</evidence>
<dbReference type="AlphaFoldDB" id="A0A194AKC3"/>
<organism evidence="8 9">
    <name type="scientific">Desulfoplanes formicivorans</name>
    <dbReference type="NCBI Taxonomy" id="1592317"/>
    <lineage>
        <taxon>Bacteria</taxon>
        <taxon>Pseudomonadati</taxon>
        <taxon>Thermodesulfobacteriota</taxon>
        <taxon>Desulfovibrionia</taxon>
        <taxon>Desulfovibrionales</taxon>
        <taxon>Desulfoplanaceae</taxon>
        <taxon>Desulfoplanes</taxon>
    </lineage>
</organism>
<feature type="modified residue" description="4-aspartylphosphate" evidence="5">
    <location>
        <position position="53"/>
    </location>
</feature>
<dbReference type="FunFam" id="3.40.50.300:FF:000006">
    <property type="entry name" value="DNA-binding transcriptional regulator NtrC"/>
    <property type="match status" value="1"/>
</dbReference>
<proteinExistence type="predicted"/>
<evidence type="ECO:0000313" key="8">
    <source>
        <dbReference type="EMBL" id="GAU09506.1"/>
    </source>
</evidence>
<dbReference type="SMART" id="SM00448">
    <property type="entry name" value="REC"/>
    <property type="match status" value="1"/>
</dbReference>
<name>A0A194AKC3_9BACT</name>
<dbReference type="PROSITE" id="PS00675">
    <property type="entry name" value="SIGMA54_INTERACT_1"/>
    <property type="match status" value="1"/>
</dbReference>
<feature type="domain" description="Response regulatory" evidence="7">
    <location>
        <begin position="4"/>
        <end position="118"/>
    </location>
</feature>
<keyword evidence="4" id="KW-0804">Transcription</keyword>
<feature type="domain" description="Sigma-54 factor interaction" evidence="6">
    <location>
        <begin position="143"/>
        <end position="372"/>
    </location>
</feature>
<dbReference type="Pfam" id="PF00072">
    <property type="entry name" value="Response_reg"/>
    <property type="match status" value="1"/>
</dbReference>
<evidence type="ECO:0000259" key="7">
    <source>
        <dbReference type="PROSITE" id="PS50110"/>
    </source>
</evidence>
<sequence>MPDKILLVDDEKELLTVLKKSLTRQGYKVYTAENGEEGWNALVETMFDLVISDQAMQPVDGLELLQRIRSIDHHQPFIIMTGAGSIESAVEAMRMGAFTYITKPFKTQELALLAGRAIEYGKLHRRLEDYDSREKQNATAGMVVGNNPVIKQMLSTIKKVADSEASILIQGETGTGKSMFAKHIHKISARKDKPFFTIDCGALSEHLLESELFGHVKGAFTGAVRAKRGLLEEAQGGTIFLDEIGELTPSTQVKLLRAIQEKEIKPVGGNIPIHIDVRFISATSRNLSEEVEKNGFRKDLYYRLAVIPLHLPALRERKEDLGFFVDHFIRKCNKMYNKKVTELDPAAMQVLMNSSWKGNIRELENIIERAVLLTDDTVIAVDSLYHYVRPSTPPVASEIDTSSSLKEAVEQAERAAIRKALKEAAGNRSKAARVLGISRRTLYDKLELYDFNSRETPSTA</sequence>
<keyword evidence="9" id="KW-1185">Reference proteome</keyword>
<dbReference type="InterPro" id="IPR002078">
    <property type="entry name" value="Sigma_54_int"/>
</dbReference>
<dbReference type="Pfam" id="PF25601">
    <property type="entry name" value="AAA_lid_14"/>
    <property type="match status" value="1"/>
</dbReference>
<comment type="caution">
    <text evidence="8">The sequence shown here is derived from an EMBL/GenBank/DDBJ whole genome shotgun (WGS) entry which is preliminary data.</text>
</comment>
<dbReference type="SMART" id="SM00382">
    <property type="entry name" value="AAA"/>
    <property type="match status" value="1"/>
</dbReference>
<dbReference type="SUPFAM" id="SSF46689">
    <property type="entry name" value="Homeodomain-like"/>
    <property type="match status" value="1"/>
</dbReference>
<gene>
    <name evidence="8" type="ORF">DPF_2233</name>
</gene>
<reference evidence="9" key="1">
    <citation type="submission" date="2016-06" db="EMBL/GenBank/DDBJ databases">
        <title>Draft genome sequence of Desulfoplanes formicivorans strain Pf12B.</title>
        <authorList>
            <person name="Watanabe M."/>
            <person name="Kojima H."/>
            <person name="Fukui M."/>
        </authorList>
    </citation>
    <scope>NUCLEOTIDE SEQUENCE [LARGE SCALE GENOMIC DNA]</scope>
    <source>
        <strain evidence="9">Pf12B</strain>
    </source>
</reference>
<dbReference type="GO" id="GO:0006355">
    <property type="term" value="P:regulation of DNA-templated transcription"/>
    <property type="evidence" value="ECO:0007669"/>
    <property type="project" value="InterPro"/>
</dbReference>
<dbReference type="InterPro" id="IPR001789">
    <property type="entry name" value="Sig_transdc_resp-reg_receiver"/>
</dbReference>
<accession>A0A194AKC3</accession>
<keyword evidence="2" id="KW-0067">ATP-binding</keyword>
<dbReference type="InterPro" id="IPR002197">
    <property type="entry name" value="HTH_Fis"/>
</dbReference>
<keyword evidence="3" id="KW-0805">Transcription regulation</keyword>
<dbReference type="InterPro" id="IPR025943">
    <property type="entry name" value="Sigma_54_int_dom_ATP-bd_2"/>
</dbReference>
<dbReference type="InterPro" id="IPR009057">
    <property type="entry name" value="Homeodomain-like_sf"/>
</dbReference>
<dbReference type="InterPro" id="IPR027417">
    <property type="entry name" value="P-loop_NTPase"/>
</dbReference>
<keyword evidence="5" id="KW-0597">Phosphoprotein</keyword>
<dbReference type="OrthoDB" id="9814761at2"/>
<dbReference type="SUPFAM" id="SSF52540">
    <property type="entry name" value="P-loop containing nucleoside triphosphate hydrolases"/>
    <property type="match status" value="1"/>
</dbReference>
<dbReference type="GO" id="GO:0005524">
    <property type="term" value="F:ATP binding"/>
    <property type="evidence" value="ECO:0007669"/>
    <property type="project" value="UniProtKB-KW"/>
</dbReference>
<evidence type="ECO:0000313" key="9">
    <source>
        <dbReference type="Proteomes" id="UP000095200"/>
    </source>
</evidence>
<dbReference type="InterPro" id="IPR058031">
    <property type="entry name" value="AAA_lid_NorR"/>
</dbReference>
<dbReference type="Pfam" id="PF02954">
    <property type="entry name" value="HTH_8"/>
    <property type="match status" value="1"/>
</dbReference>
<dbReference type="SUPFAM" id="SSF52172">
    <property type="entry name" value="CheY-like"/>
    <property type="match status" value="1"/>
</dbReference>
<dbReference type="InterPro" id="IPR003593">
    <property type="entry name" value="AAA+_ATPase"/>
</dbReference>
<evidence type="ECO:0000256" key="4">
    <source>
        <dbReference type="ARBA" id="ARBA00023163"/>
    </source>
</evidence>
<dbReference type="Pfam" id="PF00158">
    <property type="entry name" value="Sigma54_activat"/>
    <property type="match status" value="1"/>
</dbReference>
<protein>
    <submittedName>
        <fullName evidence="8">Sigma-54-dependent Fis family transcriptional regulator</fullName>
    </submittedName>
</protein>
<dbReference type="InterPro" id="IPR011006">
    <property type="entry name" value="CheY-like_superfamily"/>
</dbReference>
<evidence type="ECO:0000256" key="5">
    <source>
        <dbReference type="PROSITE-ProRule" id="PRU00169"/>
    </source>
</evidence>
<dbReference type="PROSITE" id="PS50045">
    <property type="entry name" value="SIGMA54_INTERACT_4"/>
    <property type="match status" value="1"/>
</dbReference>
<dbReference type="PROSITE" id="PS00676">
    <property type="entry name" value="SIGMA54_INTERACT_2"/>
    <property type="match status" value="1"/>
</dbReference>
<dbReference type="Proteomes" id="UP000095200">
    <property type="component" value="Unassembled WGS sequence"/>
</dbReference>
<dbReference type="InterPro" id="IPR025662">
    <property type="entry name" value="Sigma_54_int_dom_ATP-bd_1"/>
</dbReference>
<dbReference type="Gene3D" id="1.10.8.60">
    <property type="match status" value="1"/>
</dbReference>
<dbReference type="PRINTS" id="PR01590">
    <property type="entry name" value="HTHFIS"/>
</dbReference>